<accession>A0A1V3BUN9</accession>
<keyword evidence="2" id="KW-1185">Reference proteome</keyword>
<sequence length="297" mass="32469">MRELSVVVTCTERKISPVTPSLQVHTLPDVAIDQRVAIWNERLAQASGQTSLSNLYKGEQWAQSRALTGAAARAGWTPKLWVASAGLGLQPVSEQAPPYGATFSSGHVDSVASTNADRRIWWDHLQRRRGAANLRELGEQGPVLLVLSESYSRILQAELRELGRLGGDVLLLGGDREVPGIHRVPSNRALRHALGGTLTSLNARMAISWVGHCSPGGPLTAPDTVAAWGKWAAESEKQETYDRRPMTDEEVRAFILTAVRANPNCSKTKLLRLLREEGMACEQKRFATLYVETMGDG</sequence>
<organism evidence="1 2">
    <name type="scientific">Nocardiopsis sinuspersici</name>
    <dbReference type="NCBI Taxonomy" id="501010"/>
    <lineage>
        <taxon>Bacteria</taxon>
        <taxon>Bacillati</taxon>
        <taxon>Actinomycetota</taxon>
        <taxon>Actinomycetes</taxon>
        <taxon>Streptosporangiales</taxon>
        <taxon>Nocardiopsidaceae</taxon>
        <taxon>Nocardiopsis</taxon>
    </lineage>
</organism>
<protein>
    <submittedName>
        <fullName evidence="1">Uncharacterized protein</fullName>
    </submittedName>
</protein>
<reference evidence="2" key="1">
    <citation type="submission" date="2016-08" db="EMBL/GenBank/DDBJ databases">
        <authorList>
            <person name="Tokovenko B."/>
            <person name="Kalinowski J."/>
        </authorList>
    </citation>
    <scope>NUCLEOTIDE SEQUENCE [LARGE SCALE GENOMIC DNA]</scope>
    <source>
        <strain evidence="2">UTMC102</strain>
    </source>
</reference>
<dbReference type="STRING" id="501010.NOSIN_26100"/>
<dbReference type="OrthoDB" id="3458614at2"/>
<dbReference type="EMBL" id="MCOK01000002">
    <property type="protein sequence ID" value="OOC50877.1"/>
    <property type="molecule type" value="Genomic_DNA"/>
</dbReference>
<dbReference type="AlphaFoldDB" id="A0A1V3BUN9"/>
<dbReference type="Proteomes" id="UP000189004">
    <property type="component" value="Unassembled WGS sequence"/>
</dbReference>
<proteinExistence type="predicted"/>
<gene>
    <name evidence="1" type="ORF">NOSIN_26100</name>
</gene>
<evidence type="ECO:0000313" key="2">
    <source>
        <dbReference type="Proteomes" id="UP000189004"/>
    </source>
</evidence>
<comment type="caution">
    <text evidence="1">The sequence shown here is derived from an EMBL/GenBank/DDBJ whole genome shotgun (WGS) entry which is preliminary data.</text>
</comment>
<name>A0A1V3BUN9_9ACTN</name>
<evidence type="ECO:0000313" key="1">
    <source>
        <dbReference type="EMBL" id="OOC50877.1"/>
    </source>
</evidence>